<accession>A0A7S2LA28</accession>
<evidence type="ECO:0008006" key="4">
    <source>
        <dbReference type="Google" id="ProtNLM"/>
    </source>
</evidence>
<feature type="signal peptide" evidence="2">
    <location>
        <begin position="1"/>
        <end position="25"/>
    </location>
</feature>
<sequence>MQLRPSLLLSTAAAALISMPLAAQGEFMQCVMQNMGLILPLLANTTELTGAVSSLCCGETDDPTCAALQCLDFETMLMVEPCTCSDMTGALEGMKADTGLMTQISAFLPNLVPQSEAATDACCASDETTATEVNTCVATLDWTTLTGTTEAATTTGATEPAATTGATEATTTSTAAAVPVPAPATAPSSGNIASVSLPIMVAYTIFNYVM</sequence>
<dbReference type="AlphaFoldDB" id="A0A7S2LA28"/>
<dbReference type="EMBL" id="HBGZ01014037">
    <property type="protein sequence ID" value="CAD9600135.1"/>
    <property type="molecule type" value="Transcribed_RNA"/>
</dbReference>
<organism evidence="3">
    <name type="scientific">Skeletonema marinoi</name>
    <dbReference type="NCBI Taxonomy" id="267567"/>
    <lineage>
        <taxon>Eukaryota</taxon>
        <taxon>Sar</taxon>
        <taxon>Stramenopiles</taxon>
        <taxon>Ochrophyta</taxon>
        <taxon>Bacillariophyta</taxon>
        <taxon>Coscinodiscophyceae</taxon>
        <taxon>Thalassiosirophycidae</taxon>
        <taxon>Thalassiosirales</taxon>
        <taxon>Skeletonemataceae</taxon>
        <taxon>Skeletonema</taxon>
        <taxon>Skeletonema marinoi-dohrnii complex</taxon>
    </lineage>
</organism>
<reference evidence="3" key="1">
    <citation type="submission" date="2021-01" db="EMBL/GenBank/DDBJ databases">
        <authorList>
            <person name="Corre E."/>
            <person name="Pelletier E."/>
            <person name="Niang G."/>
            <person name="Scheremetjew M."/>
            <person name="Finn R."/>
            <person name="Kale V."/>
            <person name="Holt S."/>
            <person name="Cochrane G."/>
            <person name="Meng A."/>
            <person name="Brown T."/>
            <person name="Cohen L."/>
        </authorList>
    </citation>
    <scope>NUCLEOTIDE SEQUENCE</scope>
    <source>
        <strain evidence="3">SM1012Den-03</strain>
    </source>
</reference>
<proteinExistence type="predicted"/>
<evidence type="ECO:0000256" key="2">
    <source>
        <dbReference type="SAM" id="SignalP"/>
    </source>
</evidence>
<evidence type="ECO:0000256" key="1">
    <source>
        <dbReference type="SAM" id="MobiDB-lite"/>
    </source>
</evidence>
<name>A0A7S2LA28_9STRA</name>
<protein>
    <recommendedName>
        <fullName evidence="4">Bifunctional inhibitor/plant lipid transfer protein/seed storage helical domain-containing protein</fullName>
    </recommendedName>
</protein>
<feature type="region of interest" description="Disordered" evidence="1">
    <location>
        <begin position="150"/>
        <end position="174"/>
    </location>
</feature>
<keyword evidence="2" id="KW-0732">Signal</keyword>
<feature type="chain" id="PRO_5031294286" description="Bifunctional inhibitor/plant lipid transfer protein/seed storage helical domain-containing protein" evidence="2">
    <location>
        <begin position="26"/>
        <end position="210"/>
    </location>
</feature>
<evidence type="ECO:0000313" key="3">
    <source>
        <dbReference type="EMBL" id="CAD9600135.1"/>
    </source>
</evidence>
<gene>
    <name evidence="3" type="ORF">SMAR0320_LOCUS10026</name>
</gene>